<evidence type="ECO:0000256" key="4">
    <source>
        <dbReference type="ARBA" id="ARBA00022723"/>
    </source>
</evidence>
<dbReference type="InterPro" id="IPR050556">
    <property type="entry name" value="Type_II_TA_system_RNase"/>
</dbReference>
<dbReference type="CDD" id="cd18731">
    <property type="entry name" value="PIN_NgFitB-like"/>
    <property type="match status" value="1"/>
</dbReference>
<evidence type="ECO:0000256" key="2">
    <source>
        <dbReference type="ARBA" id="ARBA00022649"/>
    </source>
</evidence>
<reference evidence="10 11" key="1">
    <citation type="submission" date="2019-03" db="EMBL/GenBank/DDBJ databases">
        <title>Sequencing the genomes of 1000 actinobacteria strains.</title>
        <authorList>
            <person name="Klenk H.-P."/>
        </authorList>
    </citation>
    <scope>NUCLEOTIDE SEQUENCE [LARGE SCALE GENOMIC DNA]</scope>
    <source>
        <strain evidence="10 11">DSM 43805</strain>
    </source>
</reference>
<dbReference type="PANTHER" id="PTHR33653:SF1">
    <property type="entry name" value="RIBONUCLEASE VAPC2"/>
    <property type="match status" value="1"/>
</dbReference>
<dbReference type="GO" id="GO:0000287">
    <property type="term" value="F:magnesium ion binding"/>
    <property type="evidence" value="ECO:0007669"/>
    <property type="project" value="UniProtKB-UniRule"/>
</dbReference>
<evidence type="ECO:0000313" key="11">
    <source>
        <dbReference type="Proteomes" id="UP000294901"/>
    </source>
</evidence>
<dbReference type="GO" id="GO:0004540">
    <property type="term" value="F:RNA nuclease activity"/>
    <property type="evidence" value="ECO:0007669"/>
    <property type="project" value="InterPro"/>
</dbReference>
<evidence type="ECO:0000259" key="9">
    <source>
        <dbReference type="Pfam" id="PF01850"/>
    </source>
</evidence>
<keyword evidence="6 8" id="KW-0460">Magnesium</keyword>
<dbReference type="AlphaFoldDB" id="A0A4R6J6I3"/>
<evidence type="ECO:0000256" key="6">
    <source>
        <dbReference type="ARBA" id="ARBA00022842"/>
    </source>
</evidence>
<gene>
    <name evidence="8" type="primary">vapC</name>
    <name evidence="10" type="ORF">C8E87_6489</name>
</gene>
<comment type="similarity">
    <text evidence="7 8">Belongs to the PINc/VapC protein family.</text>
</comment>
<keyword evidence="5 8" id="KW-0378">Hydrolase</keyword>
<feature type="binding site" evidence="8">
    <location>
        <position position="124"/>
    </location>
    <ligand>
        <name>Mg(2+)</name>
        <dbReference type="ChEBI" id="CHEBI:18420"/>
    </ligand>
</feature>
<protein>
    <recommendedName>
        <fullName evidence="8">Ribonuclease VapC</fullName>
        <shortName evidence="8">RNase VapC</shortName>
        <ecNumber evidence="8">3.1.-.-</ecNumber>
    </recommendedName>
    <alternativeName>
        <fullName evidence="8">Toxin VapC</fullName>
    </alternativeName>
</protein>
<dbReference type="InterPro" id="IPR002716">
    <property type="entry name" value="PIN_dom"/>
</dbReference>
<comment type="caution">
    <text evidence="10">The sequence shown here is derived from an EMBL/GenBank/DDBJ whole genome shotgun (WGS) entry which is preliminary data.</text>
</comment>
<dbReference type="HAMAP" id="MF_00265">
    <property type="entry name" value="VapC_Nob1"/>
    <property type="match status" value="1"/>
</dbReference>
<proteinExistence type="inferred from homology"/>
<dbReference type="EC" id="3.1.-.-" evidence="8"/>
<dbReference type="PANTHER" id="PTHR33653">
    <property type="entry name" value="RIBONUCLEASE VAPC2"/>
    <property type="match status" value="1"/>
</dbReference>
<dbReference type="Proteomes" id="UP000294901">
    <property type="component" value="Unassembled WGS sequence"/>
</dbReference>
<keyword evidence="11" id="KW-1185">Reference proteome</keyword>
<evidence type="ECO:0000256" key="5">
    <source>
        <dbReference type="ARBA" id="ARBA00022801"/>
    </source>
</evidence>
<dbReference type="InterPro" id="IPR022907">
    <property type="entry name" value="VapC_family"/>
</dbReference>
<dbReference type="Pfam" id="PF01850">
    <property type="entry name" value="PIN"/>
    <property type="match status" value="1"/>
</dbReference>
<feature type="binding site" evidence="8">
    <location>
        <position position="26"/>
    </location>
    <ligand>
        <name>Mg(2+)</name>
        <dbReference type="ChEBI" id="CHEBI:18420"/>
    </ligand>
</feature>
<dbReference type="InterPro" id="IPR029060">
    <property type="entry name" value="PIN-like_dom_sf"/>
</dbReference>
<keyword evidence="2 8" id="KW-1277">Toxin-antitoxin system</keyword>
<evidence type="ECO:0000256" key="7">
    <source>
        <dbReference type="ARBA" id="ARBA00038093"/>
    </source>
</evidence>
<comment type="cofactor">
    <cofactor evidence="1 8">
        <name>Mg(2+)</name>
        <dbReference type="ChEBI" id="CHEBI:18420"/>
    </cofactor>
</comment>
<keyword evidence="8" id="KW-0800">Toxin</keyword>
<feature type="domain" description="PIN" evidence="9">
    <location>
        <begin position="23"/>
        <end position="146"/>
    </location>
</feature>
<comment type="function">
    <text evidence="8">Toxic component of a toxin-antitoxin (TA) system. An RNase.</text>
</comment>
<keyword evidence="4 8" id="KW-0479">Metal-binding</keyword>
<keyword evidence="3 8" id="KW-0540">Nuclease</keyword>
<evidence type="ECO:0000313" key="10">
    <source>
        <dbReference type="EMBL" id="TDO31079.1"/>
    </source>
</evidence>
<dbReference type="EMBL" id="SNWR01000002">
    <property type="protein sequence ID" value="TDO31079.1"/>
    <property type="molecule type" value="Genomic_DNA"/>
</dbReference>
<evidence type="ECO:0000256" key="3">
    <source>
        <dbReference type="ARBA" id="ARBA00022722"/>
    </source>
</evidence>
<organism evidence="10 11">
    <name type="scientific">Paractinoplanes brasiliensis</name>
    <dbReference type="NCBI Taxonomy" id="52695"/>
    <lineage>
        <taxon>Bacteria</taxon>
        <taxon>Bacillati</taxon>
        <taxon>Actinomycetota</taxon>
        <taxon>Actinomycetes</taxon>
        <taxon>Micromonosporales</taxon>
        <taxon>Micromonosporaceae</taxon>
        <taxon>Paractinoplanes</taxon>
    </lineage>
</organism>
<evidence type="ECO:0000256" key="1">
    <source>
        <dbReference type="ARBA" id="ARBA00001946"/>
    </source>
</evidence>
<accession>A0A4R6J6I3</accession>
<dbReference type="SUPFAM" id="SSF88723">
    <property type="entry name" value="PIN domain-like"/>
    <property type="match status" value="1"/>
</dbReference>
<name>A0A4R6J6I3_9ACTN</name>
<dbReference type="RefSeq" id="WP_243755185.1">
    <property type="nucleotide sequence ID" value="NZ_SNWR01000002.1"/>
</dbReference>
<evidence type="ECO:0000256" key="8">
    <source>
        <dbReference type="HAMAP-Rule" id="MF_00265"/>
    </source>
</evidence>
<sequence length="162" mass="17480">MESTSTHRPGNPTASSGLRRVTIVLDTNVVSELMRSAPAPAVLAWLRQTSSTGLHTTAVTVAEIRYGIARLPDGRRKHDLHQAANEIFAAFPRQVLPFDLAAATAYAEVVARREADGNPIDGFDGQIAAICRAQVATLASRNTKDFVNTGISLIDPWQEMTV</sequence>
<dbReference type="Gene3D" id="3.40.50.1010">
    <property type="entry name" value="5'-nuclease"/>
    <property type="match status" value="1"/>
</dbReference>
<dbReference type="GO" id="GO:0016787">
    <property type="term" value="F:hydrolase activity"/>
    <property type="evidence" value="ECO:0007669"/>
    <property type="project" value="UniProtKB-KW"/>
</dbReference>
<dbReference type="GO" id="GO:0090729">
    <property type="term" value="F:toxin activity"/>
    <property type="evidence" value="ECO:0007669"/>
    <property type="project" value="UniProtKB-KW"/>
</dbReference>